<name>A0A2P8FP28_9BACT</name>
<accession>A0A2P8FP28</accession>
<protein>
    <submittedName>
        <fullName evidence="1">Uncharacterized protein</fullName>
    </submittedName>
</protein>
<proteinExistence type="predicted"/>
<keyword evidence="2" id="KW-1185">Reference proteome</keyword>
<dbReference type="RefSeq" id="WP_106598617.1">
    <property type="nucleotide sequence ID" value="NZ_PYAS01000016.1"/>
</dbReference>
<evidence type="ECO:0000313" key="2">
    <source>
        <dbReference type="Proteomes" id="UP000241964"/>
    </source>
</evidence>
<comment type="caution">
    <text evidence="1">The sequence shown here is derived from an EMBL/GenBank/DDBJ whole genome shotgun (WGS) entry which is preliminary data.</text>
</comment>
<reference evidence="1 2" key="1">
    <citation type="submission" date="2018-03" db="EMBL/GenBank/DDBJ databases">
        <title>Genomic Encyclopedia of Archaeal and Bacterial Type Strains, Phase II (KMG-II): from individual species to whole genera.</title>
        <authorList>
            <person name="Goeker M."/>
        </authorList>
    </citation>
    <scope>NUCLEOTIDE SEQUENCE [LARGE SCALE GENOMIC DNA]</scope>
    <source>
        <strain evidence="1 2">DSM 29057</strain>
    </source>
</reference>
<dbReference type="AlphaFoldDB" id="A0A2P8FP28"/>
<sequence>MKAIIVTFCEGKGFTVQETTTDALIDFAANLGYEHKGYNDNPHNRAELQNQPTFAKLLGPMWDGDKIRYEDSNAYNILSQ</sequence>
<evidence type="ECO:0000313" key="1">
    <source>
        <dbReference type="EMBL" id="PSL23490.1"/>
    </source>
</evidence>
<dbReference type="EMBL" id="PYAS01000016">
    <property type="protein sequence ID" value="PSL23490.1"/>
    <property type="molecule type" value="Genomic_DNA"/>
</dbReference>
<dbReference type="Proteomes" id="UP000241964">
    <property type="component" value="Unassembled WGS sequence"/>
</dbReference>
<organism evidence="1 2">
    <name type="scientific">Dyadobacter jiangsuensis</name>
    <dbReference type="NCBI Taxonomy" id="1591085"/>
    <lineage>
        <taxon>Bacteria</taxon>
        <taxon>Pseudomonadati</taxon>
        <taxon>Bacteroidota</taxon>
        <taxon>Cytophagia</taxon>
        <taxon>Cytophagales</taxon>
        <taxon>Spirosomataceae</taxon>
        <taxon>Dyadobacter</taxon>
    </lineage>
</organism>
<gene>
    <name evidence="1" type="ORF">CLV60_11645</name>
</gene>
<dbReference type="OrthoDB" id="7773997at2"/>